<reference evidence="3" key="1">
    <citation type="journal article" date="2019" name="Int. J. Syst. Evol. Microbiol.">
        <title>The Global Catalogue of Microorganisms (GCM) 10K type strain sequencing project: providing services to taxonomists for standard genome sequencing and annotation.</title>
        <authorList>
            <consortium name="The Broad Institute Genomics Platform"/>
            <consortium name="The Broad Institute Genome Sequencing Center for Infectious Disease"/>
            <person name="Wu L."/>
            <person name="Ma J."/>
        </authorList>
    </citation>
    <scope>NUCLEOTIDE SEQUENCE [LARGE SCALE GENOMIC DNA]</scope>
    <source>
        <strain evidence="3">KCTC 33575</strain>
    </source>
</reference>
<accession>A0ABW5WZ75</accession>
<evidence type="ECO:0000313" key="2">
    <source>
        <dbReference type="EMBL" id="MFD2830458.1"/>
    </source>
</evidence>
<keyword evidence="1" id="KW-0472">Membrane</keyword>
<dbReference type="InterPro" id="IPR043130">
    <property type="entry name" value="CDP-OH_PTrfase_TM_dom"/>
</dbReference>
<name>A0ABW5WZ75_9STAP</name>
<dbReference type="Pfam" id="PF01066">
    <property type="entry name" value="CDP-OH_P_transf"/>
    <property type="match status" value="1"/>
</dbReference>
<feature type="transmembrane region" description="Helical" evidence="1">
    <location>
        <begin position="54"/>
        <end position="73"/>
    </location>
</feature>
<evidence type="ECO:0000256" key="1">
    <source>
        <dbReference type="SAM" id="Phobius"/>
    </source>
</evidence>
<organism evidence="2 3">
    <name type="scientific">Corticicoccus populi</name>
    <dbReference type="NCBI Taxonomy" id="1812821"/>
    <lineage>
        <taxon>Bacteria</taxon>
        <taxon>Bacillati</taxon>
        <taxon>Bacillota</taxon>
        <taxon>Bacilli</taxon>
        <taxon>Bacillales</taxon>
        <taxon>Staphylococcaceae</taxon>
        <taxon>Corticicoccus</taxon>
    </lineage>
</organism>
<keyword evidence="2" id="KW-0808">Transferase</keyword>
<feature type="transmembrane region" description="Helical" evidence="1">
    <location>
        <begin position="21"/>
        <end position="48"/>
    </location>
</feature>
<comment type="caution">
    <text evidence="2">The sequence shown here is derived from an EMBL/GenBank/DDBJ whole genome shotgun (WGS) entry which is preliminary data.</text>
</comment>
<keyword evidence="1" id="KW-0812">Transmembrane</keyword>
<keyword evidence="1" id="KW-1133">Transmembrane helix</keyword>
<protein>
    <submittedName>
        <fullName evidence="2">CDP-alcohol phosphatidyltransferase family protein</fullName>
        <ecNumber evidence="2">2.7.8.-</ecNumber>
    </submittedName>
</protein>
<dbReference type="EMBL" id="JBHUOQ010000003">
    <property type="protein sequence ID" value="MFD2830458.1"/>
    <property type="molecule type" value="Genomic_DNA"/>
</dbReference>
<evidence type="ECO:0000313" key="3">
    <source>
        <dbReference type="Proteomes" id="UP001597519"/>
    </source>
</evidence>
<keyword evidence="3" id="KW-1185">Reference proteome</keyword>
<dbReference type="RefSeq" id="WP_377773510.1">
    <property type="nucleotide sequence ID" value="NZ_JBHUOQ010000003.1"/>
</dbReference>
<feature type="transmembrane region" description="Helical" evidence="1">
    <location>
        <begin position="174"/>
        <end position="190"/>
    </location>
</feature>
<dbReference type="InterPro" id="IPR000462">
    <property type="entry name" value="CDP-OH_P_trans"/>
</dbReference>
<dbReference type="Gene3D" id="1.20.120.1760">
    <property type="match status" value="1"/>
</dbReference>
<dbReference type="EC" id="2.7.8.-" evidence="2"/>
<proteinExistence type="predicted"/>
<dbReference type="GO" id="GO:0016740">
    <property type="term" value="F:transferase activity"/>
    <property type="evidence" value="ECO:0007669"/>
    <property type="project" value="UniProtKB-KW"/>
</dbReference>
<feature type="transmembrane region" description="Helical" evidence="1">
    <location>
        <begin position="151"/>
        <end position="168"/>
    </location>
</feature>
<gene>
    <name evidence="2" type="ORF">ACFSX4_08300</name>
</gene>
<sequence>MVSIYELKPKFQKLLMPVVRFLHTLNITPNQVTLAACFLSIALGIVFYYNYTSIWIYIMIPVFMFVRMAMNAIDGVLAKEYNLKSNLGKYLNELTDVVSDAALFIPFILVLSQFEMTVVLFVILSIVSEMAGVIGETVSGERRYDGPMGKSDRAFIIGAVSVLLAFNIPIHDYLWIVFLISSLLIIINIYKRIKHGLEGAE</sequence>
<dbReference type="Proteomes" id="UP001597519">
    <property type="component" value="Unassembled WGS sequence"/>
</dbReference>